<reference evidence="2 3" key="1">
    <citation type="journal article" date="2008" name="Nature">
        <title>The genome of Laccaria bicolor provides insights into mycorrhizal symbiosis.</title>
        <authorList>
            <person name="Martin F."/>
            <person name="Aerts A."/>
            <person name="Ahren D."/>
            <person name="Brun A."/>
            <person name="Danchin E.G.J."/>
            <person name="Duchaussoy F."/>
            <person name="Gibon J."/>
            <person name="Kohler A."/>
            <person name="Lindquist E."/>
            <person name="Pereda V."/>
            <person name="Salamov A."/>
            <person name="Shapiro H.J."/>
            <person name="Wuyts J."/>
            <person name="Blaudez D."/>
            <person name="Buee M."/>
            <person name="Brokstein P."/>
            <person name="Canbaeck B."/>
            <person name="Cohen D."/>
            <person name="Courty P.E."/>
            <person name="Coutinho P.M."/>
            <person name="Delaruelle C."/>
            <person name="Detter J.C."/>
            <person name="Deveau A."/>
            <person name="DiFazio S."/>
            <person name="Duplessis S."/>
            <person name="Fraissinet-Tachet L."/>
            <person name="Lucic E."/>
            <person name="Frey-Klett P."/>
            <person name="Fourrey C."/>
            <person name="Feussner I."/>
            <person name="Gay G."/>
            <person name="Grimwood J."/>
            <person name="Hoegger P.J."/>
            <person name="Jain P."/>
            <person name="Kilaru S."/>
            <person name="Labbe J."/>
            <person name="Lin Y.C."/>
            <person name="Legue V."/>
            <person name="Le Tacon F."/>
            <person name="Marmeisse R."/>
            <person name="Melayah D."/>
            <person name="Montanini B."/>
            <person name="Muratet M."/>
            <person name="Nehls U."/>
            <person name="Niculita-Hirzel H."/>
            <person name="Oudot-Le Secq M.P."/>
            <person name="Peter M."/>
            <person name="Quesneville H."/>
            <person name="Rajashekar B."/>
            <person name="Reich M."/>
            <person name="Rouhier N."/>
            <person name="Schmutz J."/>
            <person name="Yin T."/>
            <person name="Chalot M."/>
            <person name="Henrissat B."/>
            <person name="Kuees U."/>
            <person name="Lucas S."/>
            <person name="Van de Peer Y."/>
            <person name="Podila G.K."/>
            <person name="Polle A."/>
            <person name="Pukkila P.J."/>
            <person name="Richardson P.M."/>
            <person name="Rouze P."/>
            <person name="Sanders I.R."/>
            <person name="Stajich J.E."/>
            <person name="Tunlid A."/>
            <person name="Tuskan G."/>
            <person name="Grigoriev I.V."/>
        </authorList>
    </citation>
    <scope>NUCLEOTIDE SEQUENCE [LARGE SCALE GENOMIC DNA]</scope>
    <source>
        <strain evidence="3">S238N-H82 / ATCC MYA-4686</strain>
    </source>
</reference>
<dbReference type="InParanoid" id="B0CYL7"/>
<evidence type="ECO:0000313" key="2">
    <source>
        <dbReference type="EMBL" id="EDR12471.1"/>
    </source>
</evidence>
<proteinExistence type="predicted"/>
<accession>B0CYL7</accession>
<keyword evidence="3" id="KW-1185">Reference proteome</keyword>
<dbReference type="HOGENOM" id="CLU_016547_0_0_1"/>
<dbReference type="KEGG" id="lbc:LACBIDRAFT_311914"/>
<gene>
    <name evidence="2" type="ORF">LACBIDRAFT_311914</name>
</gene>
<organism evidence="3">
    <name type="scientific">Laccaria bicolor (strain S238N-H82 / ATCC MYA-4686)</name>
    <name type="common">Bicoloured deceiver</name>
    <name type="synonym">Laccaria laccata var. bicolor</name>
    <dbReference type="NCBI Taxonomy" id="486041"/>
    <lineage>
        <taxon>Eukaryota</taxon>
        <taxon>Fungi</taxon>
        <taxon>Dikarya</taxon>
        <taxon>Basidiomycota</taxon>
        <taxon>Agaricomycotina</taxon>
        <taxon>Agaricomycetes</taxon>
        <taxon>Agaricomycetidae</taxon>
        <taxon>Agaricales</taxon>
        <taxon>Agaricineae</taxon>
        <taxon>Hydnangiaceae</taxon>
        <taxon>Laccaria</taxon>
    </lineage>
</organism>
<evidence type="ECO:0000256" key="1">
    <source>
        <dbReference type="SAM" id="MobiDB-lite"/>
    </source>
</evidence>
<name>B0CYL7_LACBS</name>
<feature type="compositionally biased region" description="Basic and acidic residues" evidence="1">
    <location>
        <begin position="503"/>
        <end position="526"/>
    </location>
</feature>
<sequence length="858" mass="97608">MECLYTDGDGKVPISGRAEMVAGQWIALNASAGRIPSTTVFEEALTDRAFLPPDLAARPDAWTWTKRPTWYADRYHWDAWNVIDYFAEENEAVPWYFGEGSTPWTGDDGKFRFDPILRAKAEDSLTKLWLCIESITSQPPFVSGTPHPTKFNYLLLSAAWDSAQGARSLAEDARGRVLEYLGFINWWSSSVSGWDDVLQRWMVDYIGGFKLRDLKKRGVFVDLPRRWHVLNIGHLLAENVPVYYFWQEDNDDYPCFARLSPTILQAYHDACDTLDRSEVSEGDMMGFQDDIDAIKQYDEFFQLRRTPDHTSSPSFSDIPPNATVYICDFEGWSARLVIDDSLIEDYAGRYHFCIETDESDSYVTIWRWKPRRLDMGGSQRAGCWGPGSTTEACRGDREIRELFKAVHAPIGKARFDECGRITLVSRLGDVYEDNDISSVEADALDGTRLLPRPHWVPASHPPLLVPTPASPLNVASKWIQSMVAPSSHSGSRASSAARLSHSSGERDLRTRSASPDRGRTASRDQLPEGRAAYIDDLRSLGSQYATPVSAWVSKKPLEWNVDYLDIRFLLVPDKKAQACLRYWAACSRDVSTMAEVLLKAITHGIPFSIGVKVEDFGRFKPEEVSDTDRVVGKPTCVMEPPFAYTAPGALKAYYMSRVNDIIRRPHARILVGLGGPEAWLGRKWGGPELVAQFMDGPSPDVYLHRRGYIDSDDENPMFLYTDEMSPQEIDVIFGCIRSDIDRDRSLYPSRDILDDGCFFWTGEWDDRMENMFADLTKEILQGSAKFRTPGMWNDYFRRLNRSHRGSKDRLNQLVPATLNKLYAKLLDGFSLDWHKRRLIDIELPEEYRPRRIGNRGAL</sequence>
<evidence type="ECO:0000313" key="3">
    <source>
        <dbReference type="Proteomes" id="UP000001194"/>
    </source>
</evidence>
<dbReference type="AlphaFoldDB" id="B0CYL7"/>
<feature type="compositionally biased region" description="Low complexity" evidence="1">
    <location>
        <begin position="486"/>
        <end position="502"/>
    </location>
</feature>
<dbReference type="GeneID" id="6072593"/>
<dbReference type="RefSeq" id="XP_001876735.1">
    <property type="nucleotide sequence ID" value="XM_001876700.1"/>
</dbReference>
<protein>
    <submittedName>
        <fullName evidence="2">Predicted protein</fullName>
    </submittedName>
</protein>
<dbReference type="Proteomes" id="UP000001194">
    <property type="component" value="Unassembled WGS sequence"/>
</dbReference>
<feature type="region of interest" description="Disordered" evidence="1">
    <location>
        <begin position="485"/>
        <end position="526"/>
    </location>
</feature>
<dbReference type="EMBL" id="DS547094">
    <property type="protein sequence ID" value="EDR12471.1"/>
    <property type="molecule type" value="Genomic_DNA"/>
</dbReference>